<dbReference type="FunFam" id="3.40.710.10:FF:000005">
    <property type="entry name" value="Glutaminase"/>
    <property type="match status" value="1"/>
</dbReference>
<evidence type="ECO:0000256" key="3">
    <source>
        <dbReference type="ARBA" id="ARBA00012918"/>
    </source>
</evidence>
<keyword evidence="7" id="KW-0007">Acetylation</keyword>
<dbReference type="GO" id="GO:0006543">
    <property type="term" value="P:L-glutamine catabolic process"/>
    <property type="evidence" value="ECO:0007669"/>
    <property type="project" value="TreeGrafter"/>
</dbReference>
<dbReference type="GO" id="GO:0004359">
    <property type="term" value="F:glutaminase activity"/>
    <property type="evidence" value="ECO:0007669"/>
    <property type="project" value="UniProtKB-UniRule"/>
</dbReference>
<dbReference type="SUPFAM" id="SSF56601">
    <property type="entry name" value="beta-lactamase/transpeptidase-like"/>
    <property type="match status" value="1"/>
</dbReference>
<dbReference type="InterPro" id="IPR015868">
    <property type="entry name" value="Glutaminase"/>
</dbReference>
<name>A0A841IU71_9ACTN</name>
<dbReference type="NCBIfam" id="TIGR03814">
    <property type="entry name" value="Gln_ase"/>
    <property type="match status" value="1"/>
</dbReference>
<evidence type="ECO:0000256" key="5">
    <source>
        <dbReference type="ARBA" id="ARBA00049534"/>
    </source>
</evidence>
<feature type="binding site" evidence="7">
    <location>
        <position position="116"/>
    </location>
    <ligand>
        <name>substrate</name>
    </ligand>
</feature>
<accession>A0A841IU71</accession>
<comment type="catalytic activity">
    <reaction evidence="5 7">
        <text>L-glutamine + H2O = L-glutamate + NH4(+)</text>
        <dbReference type="Rhea" id="RHEA:15889"/>
        <dbReference type="ChEBI" id="CHEBI:15377"/>
        <dbReference type="ChEBI" id="CHEBI:28938"/>
        <dbReference type="ChEBI" id="CHEBI:29985"/>
        <dbReference type="ChEBI" id="CHEBI:58359"/>
        <dbReference type="EC" id="3.5.1.2"/>
    </reaction>
</comment>
<feature type="binding site" evidence="7">
    <location>
        <position position="191"/>
    </location>
    <ligand>
        <name>substrate</name>
    </ligand>
</feature>
<proteinExistence type="inferred from homology"/>
<dbReference type="RefSeq" id="WP_343065025.1">
    <property type="nucleotide sequence ID" value="NZ_JACHJO010000008.1"/>
</dbReference>
<dbReference type="PANTHER" id="PTHR12544:SF29">
    <property type="entry name" value="GLUTAMINASE"/>
    <property type="match status" value="1"/>
</dbReference>
<comment type="similarity">
    <text evidence="1 7">Belongs to the glutaminase family.</text>
</comment>
<feature type="binding site" evidence="7">
    <location>
        <position position="167"/>
    </location>
    <ligand>
        <name>substrate</name>
    </ligand>
</feature>
<feature type="binding site" evidence="7">
    <location>
        <position position="160"/>
    </location>
    <ligand>
        <name>substrate</name>
    </ligand>
</feature>
<dbReference type="InterPro" id="IPR012338">
    <property type="entry name" value="Beta-lactam/transpept-like"/>
</dbReference>
<evidence type="ECO:0000313" key="9">
    <source>
        <dbReference type="Proteomes" id="UP000536604"/>
    </source>
</evidence>
<feature type="binding site" evidence="7">
    <location>
        <position position="67"/>
    </location>
    <ligand>
        <name>substrate</name>
    </ligand>
</feature>
<comment type="caution">
    <text evidence="8">The sequence shown here is derived from an EMBL/GenBank/DDBJ whole genome shotgun (WGS) entry which is preliminary data.</text>
</comment>
<evidence type="ECO:0000313" key="8">
    <source>
        <dbReference type="EMBL" id="MBB6120796.1"/>
    </source>
</evidence>
<protein>
    <recommendedName>
        <fullName evidence="6 7">Glutaminase</fullName>
        <ecNumber evidence="3 7">3.5.1.2</ecNumber>
    </recommendedName>
</protein>
<evidence type="ECO:0000256" key="6">
    <source>
        <dbReference type="ARBA" id="ARBA00070405"/>
    </source>
</evidence>
<dbReference type="NCBIfam" id="NF002133">
    <property type="entry name" value="PRK00971.1-2"/>
    <property type="match status" value="1"/>
</dbReference>
<keyword evidence="9" id="KW-1185">Reference proteome</keyword>
<gene>
    <name evidence="7" type="primary">glsA</name>
    <name evidence="8" type="ORF">FHS13_002757</name>
</gene>
<feature type="binding site" evidence="7">
    <location>
        <position position="260"/>
    </location>
    <ligand>
        <name>substrate</name>
    </ligand>
</feature>
<reference evidence="8 9" key="1">
    <citation type="submission" date="2020-08" db="EMBL/GenBank/DDBJ databases">
        <title>Genomic Encyclopedia of Type Strains, Phase III (KMG-III): the genomes of soil and plant-associated and newly described type strains.</title>
        <authorList>
            <person name="Whitman W."/>
        </authorList>
    </citation>
    <scope>NUCLEOTIDE SEQUENCE [LARGE SCALE GENOMIC DNA]</scope>
    <source>
        <strain evidence="8 9">CECT 8712</strain>
    </source>
</reference>
<dbReference type="Gene3D" id="3.40.710.10">
    <property type="entry name" value="DD-peptidase/beta-lactamase superfamily"/>
    <property type="match status" value="1"/>
</dbReference>
<dbReference type="GO" id="GO:0006537">
    <property type="term" value="P:glutamate biosynthetic process"/>
    <property type="evidence" value="ECO:0007669"/>
    <property type="project" value="TreeGrafter"/>
</dbReference>
<dbReference type="AlphaFoldDB" id="A0A841IU71"/>
<dbReference type="Pfam" id="PF04960">
    <property type="entry name" value="Glutaminase"/>
    <property type="match status" value="1"/>
</dbReference>
<keyword evidence="4 7" id="KW-0378">Hydrolase</keyword>
<evidence type="ECO:0000256" key="4">
    <source>
        <dbReference type="ARBA" id="ARBA00022801"/>
    </source>
</evidence>
<feature type="binding site" evidence="7">
    <location>
        <position position="242"/>
    </location>
    <ligand>
        <name>substrate</name>
    </ligand>
</feature>
<dbReference type="EMBL" id="JACHJO010000008">
    <property type="protein sequence ID" value="MBB6120796.1"/>
    <property type="molecule type" value="Genomic_DNA"/>
</dbReference>
<dbReference type="HAMAP" id="MF_00313">
    <property type="entry name" value="Glutaminase"/>
    <property type="match status" value="1"/>
</dbReference>
<evidence type="ECO:0000256" key="7">
    <source>
        <dbReference type="HAMAP-Rule" id="MF_00313"/>
    </source>
</evidence>
<dbReference type="EC" id="3.5.1.2" evidence="3 7"/>
<evidence type="ECO:0000256" key="1">
    <source>
        <dbReference type="ARBA" id="ARBA00011076"/>
    </source>
</evidence>
<organism evidence="8 9">
    <name type="scientific">Nocardiopsis algeriensis</name>
    <dbReference type="NCBI Taxonomy" id="1478215"/>
    <lineage>
        <taxon>Bacteria</taxon>
        <taxon>Bacillati</taxon>
        <taxon>Actinomycetota</taxon>
        <taxon>Actinomycetes</taxon>
        <taxon>Streptosporangiales</taxon>
        <taxon>Nocardiopsidaceae</taxon>
        <taxon>Nocardiopsis</taxon>
    </lineage>
</organism>
<evidence type="ECO:0000256" key="2">
    <source>
        <dbReference type="ARBA" id="ARBA00011881"/>
    </source>
</evidence>
<comment type="subunit">
    <text evidence="2 7">Homotetramer.</text>
</comment>
<dbReference type="Proteomes" id="UP000536604">
    <property type="component" value="Unassembled WGS sequence"/>
</dbReference>
<dbReference type="PANTHER" id="PTHR12544">
    <property type="entry name" value="GLUTAMINASE"/>
    <property type="match status" value="1"/>
</dbReference>
<sequence>MSQEEYHENILDAVMERVRPHIGKGHVADYIPELGKVDPHRFGFALATVDGDIHSAGDVDIPFSLQSITKLFTLALVVSGSDDIWQRVHREPSGSPFNSLYQLEFERGIPRNPLINPGALVVTDQLLSDTGDAVGTLCDLLSRESGNPHLQVDEVTAHSEYLTGDRNRSLAYLMSDFGNIRNPVSEVLDHYFRQCAITVTTVELARIGLLLARHGVRADGSRMFSREAARRIMAVMLTCGTYDAAGEFAFRIGLPCKSGVGGGILAVVPARYSLAVWGPGLDPRGNSVAGALALEAFTDITHLSVF</sequence>